<feature type="region of interest" description="Disordered" evidence="1">
    <location>
        <begin position="31"/>
        <end position="60"/>
    </location>
</feature>
<evidence type="ECO:0000256" key="1">
    <source>
        <dbReference type="SAM" id="MobiDB-lite"/>
    </source>
</evidence>
<organism evidence="2 3">
    <name type="scientific">Streptomyces prasinosporus</name>
    <dbReference type="NCBI Taxonomy" id="68256"/>
    <lineage>
        <taxon>Bacteria</taxon>
        <taxon>Bacillati</taxon>
        <taxon>Actinomycetota</taxon>
        <taxon>Actinomycetes</taxon>
        <taxon>Kitasatosporales</taxon>
        <taxon>Streptomycetaceae</taxon>
        <taxon>Streptomyces</taxon>
        <taxon>Streptomyces albogriseolus group</taxon>
    </lineage>
</organism>
<name>A0ABP6TQH5_9ACTN</name>
<gene>
    <name evidence="2" type="ORF">GCM10019016_046590</name>
</gene>
<accession>A0ABP6TQH5</accession>
<proteinExistence type="predicted"/>
<protein>
    <submittedName>
        <fullName evidence="2">Uncharacterized protein</fullName>
    </submittedName>
</protein>
<dbReference type="EMBL" id="BAAAXF010000035">
    <property type="protein sequence ID" value="GAA3497556.1"/>
    <property type="molecule type" value="Genomic_DNA"/>
</dbReference>
<evidence type="ECO:0000313" key="2">
    <source>
        <dbReference type="EMBL" id="GAA3497556.1"/>
    </source>
</evidence>
<reference evidence="3" key="1">
    <citation type="journal article" date="2019" name="Int. J. Syst. Evol. Microbiol.">
        <title>The Global Catalogue of Microorganisms (GCM) 10K type strain sequencing project: providing services to taxonomists for standard genome sequencing and annotation.</title>
        <authorList>
            <consortium name="The Broad Institute Genomics Platform"/>
            <consortium name="The Broad Institute Genome Sequencing Center for Infectious Disease"/>
            <person name="Wu L."/>
            <person name="Ma J."/>
        </authorList>
    </citation>
    <scope>NUCLEOTIDE SEQUENCE [LARGE SCALE GENOMIC DNA]</scope>
    <source>
        <strain evidence="3">JCM 4816</strain>
    </source>
</reference>
<feature type="compositionally biased region" description="Polar residues" evidence="1">
    <location>
        <begin position="31"/>
        <end position="46"/>
    </location>
</feature>
<sequence>MVLTLVAIISAIWLRKSFWIAVNGVNDASSMTPSTFPSNTTGSTITWAGGASPSPEEIFR</sequence>
<keyword evidence="3" id="KW-1185">Reference proteome</keyword>
<evidence type="ECO:0000313" key="3">
    <source>
        <dbReference type="Proteomes" id="UP001501455"/>
    </source>
</evidence>
<comment type="caution">
    <text evidence="2">The sequence shown here is derived from an EMBL/GenBank/DDBJ whole genome shotgun (WGS) entry which is preliminary data.</text>
</comment>
<dbReference type="Proteomes" id="UP001501455">
    <property type="component" value="Unassembled WGS sequence"/>
</dbReference>